<evidence type="ECO:0000313" key="3">
    <source>
        <dbReference type="EMBL" id="KAF4655971.1"/>
    </source>
</evidence>
<dbReference type="OrthoDB" id="10264446at2759"/>
<dbReference type="PIRSF" id="PIRSF028043">
    <property type="entry name" value="PP2A_B56"/>
    <property type="match status" value="1"/>
</dbReference>
<proteinExistence type="inferred from homology"/>
<dbReference type="InterPro" id="IPR016024">
    <property type="entry name" value="ARM-type_fold"/>
</dbReference>
<protein>
    <recommendedName>
        <fullName evidence="1">Serine/threonine protein phosphatase 2A regulatory subunit</fullName>
    </recommendedName>
</protein>
<comment type="caution">
    <text evidence="3">The sequence shown here is derived from an EMBL/GenBank/DDBJ whole genome shotgun (WGS) entry which is preliminary data.</text>
</comment>
<comment type="similarity">
    <text evidence="1">Belongs to the phosphatase 2A regulatory subunit.</text>
</comment>
<accession>A0A7J6L9V3</accession>
<evidence type="ECO:0000313" key="5">
    <source>
        <dbReference type="Proteomes" id="UP000570595"/>
    </source>
</evidence>
<dbReference type="EMBL" id="JABANN010000130">
    <property type="protein sequence ID" value="KAF4669974.1"/>
    <property type="molecule type" value="Genomic_DNA"/>
</dbReference>
<organism evidence="3 5">
    <name type="scientific">Perkinsus olseni</name>
    <name type="common">Perkinsus atlanticus</name>
    <dbReference type="NCBI Taxonomy" id="32597"/>
    <lineage>
        <taxon>Eukaryota</taxon>
        <taxon>Sar</taxon>
        <taxon>Alveolata</taxon>
        <taxon>Perkinsozoa</taxon>
        <taxon>Perkinsea</taxon>
        <taxon>Perkinsida</taxon>
        <taxon>Perkinsidae</taxon>
        <taxon>Perkinsus</taxon>
    </lineage>
</organism>
<evidence type="ECO:0000256" key="2">
    <source>
        <dbReference type="SAM" id="MobiDB-lite"/>
    </source>
</evidence>
<dbReference type="EMBL" id="JABAHT010000435">
    <property type="protein sequence ID" value="KAF4655971.1"/>
    <property type="molecule type" value="Genomic_DNA"/>
</dbReference>
<dbReference type="PANTHER" id="PTHR10257:SF3">
    <property type="entry name" value="SERINE_THREONINE-PROTEIN PHOSPHATASE 2A 56 KDA REGULATORY SUBUNIT GAMMA ISOFORM"/>
    <property type="match status" value="1"/>
</dbReference>
<evidence type="ECO:0000313" key="4">
    <source>
        <dbReference type="EMBL" id="KAF4669974.1"/>
    </source>
</evidence>
<name>A0A7J6L9V3_PEROL</name>
<feature type="region of interest" description="Disordered" evidence="2">
    <location>
        <begin position="1"/>
        <end position="54"/>
    </location>
</feature>
<dbReference type="FunFam" id="1.25.10.10:FF:000331">
    <property type="entry name" value="Phosphoprotein phosphatase, putative"/>
    <property type="match status" value="1"/>
</dbReference>
<gene>
    <name evidence="3" type="primary">PPP2R5D_2</name>
    <name evidence="4" type="synonym">PPP2R5D_1</name>
    <name evidence="4" type="ORF">FOL46_001112</name>
    <name evidence="3" type="ORF">FOZ61_007254</name>
</gene>
<dbReference type="Proteomes" id="UP000572268">
    <property type="component" value="Unassembled WGS sequence"/>
</dbReference>
<evidence type="ECO:0000256" key="1">
    <source>
        <dbReference type="PIRNR" id="PIRNR028043"/>
    </source>
</evidence>
<dbReference type="Proteomes" id="UP000570595">
    <property type="component" value="Unassembled WGS sequence"/>
</dbReference>
<dbReference type="Pfam" id="PF01603">
    <property type="entry name" value="B56"/>
    <property type="match status" value="1"/>
</dbReference>
<evidence type="ECO:0000313" key="6">
    <source>
        <dbReference type="Proteomes" id="UP000572268"/>
    </source>
</evidence>
<sequence>MNLIQSVKRRVSRDRLSGSSPFRSKSAGGRSSLSSTDGSPPAKTGMNGSMTSRRTERDLMLDKLAEDLPARAILYSHDTDNPFAGLPSLQETPFADQQLVLRLKLRACRVVFHFHDETSFFREKEAKRQTLLDILEFINQARNCYDDKVAAEIVAMTAANMFRTLPPPRVQNPMALFDLEEDEPVLDQSWPHLQIVYEIFFRFIVSNEVDPRSLRKHIDQNFISRFLATFESDDAREREYLKTILHRIYGKMMAMRAFIRRSLQHFLMRITSESAGHNGVAEILEILGSIINGFALPLKEEHKLFLEKCLIPLHTARSLNAFSQPLSYCIAQYVEKDSRLATTVIRGLLRFWPVISPSKEVQFLTEMEEILELTQPPELDEVKFELFKRLAKCLVSPHFQVAERALFYWNNDVLVRIINDNRRMIFPIIVGPLYDNSLTHWNSTVHGLTCNVMKLLMEADPPLFDSCSAAHRMESGKSDASESLRASRWKLLEENYQVIARLQDDRAMAG</sequence>
<dbReference type="Gene3D" id="1.25.10.10">
    <property type="entry name" value="Leucine-rich Repeat Variant"/>
    <property type="match status" value="1"/>
</dbReference>
<dbReference type="GO" id="GO:0019888">
    <property type="term" value="F:protein phosphatase regulator activity"/>
    <property type="evidence" value="ECO:0007669"/>
    <property type="project" value="UniProtKB-UniRule"/>
</dbReference>
<reference evidence="5 6" key="1">
    <citation type="submission" date="2020-04" db="EMBL/GenBank/DDBJ databases">
        <title>Perkinsus olseni comparative genomics.</title>
        <authorList>
            <person name="Bogema D.R."/>
        </authorList>
    </citation>
    <scope>NUCLEOTIDE SEQUENCE [LARGE SCALE GENOMIC DNA]</scope>
    <source>
        <strain evidence="3">ATCC PRA-179</strain>
        <strain evidence="4">ATCC PRA-31</strain>
    </source>
</reference>
<dbReference type="InterPro" id="IPR011989">
    <property type="entry name" value="ARM-like"/>
</dbReference>
<dbReference type="InterPro" id="IPR002554">
    <property type="entry name" value="PP2A_B56"/>
</dbReference>
<dbReference type="AlphaFoldDB" id="A0A7J6L9V3"/>
<dbReference type="GO" id="GO:0000159">
    <property type="term" value="C:protein phosphatase type 2A complex"/>
    <property type="evidence" value="ECO:0007669"/>
    <property type="project" value="UniProtKB-UniRule"/>
</dbReference>
<dbReference type="PANTHER" id="PTHR10257">
    <property type="entry name" value="SERINE/THREONINE PROTEIN PHOSPHATASE 2A PP2A REGULATORY SUBUNIT B"/>
    <property type="match status" value="1"/>
</dbReference>
<dbReference type="SUPFAM" id="SSF48371">
    <property type="entry name" value="ARM repeat"/>
    <property type="match status" value="1"/>
</dbReference>
<dbReference type="GO" id="GO:0007165">
    <property type="term" value="P:signal transduction"/>
    <property type="evidence" value="ECO:0007669"/>
    <property type="project" value="InterPro"/>
</dbReference>
<feature type="compositionally biased region" description="Low complexity" evidence="2">
    <location>
        <begin position="23"/>
        <end position="35"/>
    </location>
</feature>